<comment type="caution">
    <text evidence="2">The sequence shown here is derived from an EMBL/GenBank/DDBJ whole genome shotgun (WGS) entry which is preliminary data.</text>
</comment>
<feature type="region of interest" description="Disordered" evidence="1">
    <location>
        <begin position="1"/>
        <end position="64"/>
    </location>
</feature>
<dbReference type="AlphaFoldDB" id="A0A1M2VWQ7"/>
<feature type="compositionally biased region" description="Basic and acidic residues" evidence="1">
    <location>
        <begin position="1"/>
        <end position="21"/>
    </location>
</feature>
<sequence>MQGEEERGVRKGDVGGDEVRRASTSSSPDDDEPDGEKKVGEKNEPEGGRGLGVRGVTAETISIF</sequence>
<evidence type="ECO:0000256" key="1">
    <source>
        <dbReference type="SAM" id="MobiDB-lite"/>
    </source>
</evidence>
<accession>A0A1M2VWQ7</accession>
<name>A0A1M2VWQ7_TRAPU</name>
<dbReference type="EMBL" id="MNAD01000539">
    <property type="protein sequence ID" value="OJT12008.1"/>
    <property type="molecule type" value="Genomic_DNA"/>
</dbReference>
<protein>
    <submittedName>
        <fullName evidence="2">Uncharacterized protein</fullName>
    </submittedName>
</protein>
<keyword evidence="3" id="KW-1185">Reference proteome</keyword>
<evidence type="ECO:0000313" key="3">
    <source>
        <dbReference type="Proteomes" id="UP000184267"/>
    </source>
</evidence>
<evidence type="ECO:0000313" key="2">
    <source>
        <dbReference type="EMBL" id="OJT12008.1"/>
    </source>
</evidence>
<gene>
    <name evidence="2" type="ORF">TRAPUB_11450</name>
</gene>
<organism evidence="2 3">
    <name type="scientific">Trametes pubescens</name>
    <name type="common">White-rot fungus</name>
    <dbReference type="NCBI Taxonomy" id="154538"/>
    <lineage>
        <taxon>Eukaryota</taxon>
        <taxon>Fungi</taxon>
        <taxon>Dikarya</taxon>
        <taxon>Basidiomycota</taxon>
        <taxon>Agaricomycotina</taxon>
        <taxon>Agaricomycetes</taxon>
        <taxon>Polyporales</taxon>
        <taxon>Polyporaceae</taxon>
        <taxon>Trametes</taxon>
    </lineage>
</organism>
<feature type="compositionally biased region" description="Basic and acidic residues" evidence="1">
    <location>
        <begin position="35"/>
        <end position="47"/>
    </location>
</feature>
<proteinExistence type="predicted"/>
<reference evidence="2 3" key="1">
    <citation type="submission" date="2016-10" db="EMBL/GenBank/DDBJ databases">
        <title>Genome sequence of the basidiomycete white-rot fungus Trametes pubescens.</title>
        <authorList>
            <person name="Makela M.R."/>
            <person name="Granchi Z."/>
            <person name="Peng M."/>
            <person name="De Vries R.P."/>
            <person name="Grigoriev I."/>
            <person name="Riley R."/>
            <person name="Hilden K."/>
        </authorList>
    </citation>
    <scope>NUCLEOTIDE SEQUENCE [LARGE SCALE GENOMIC DNA]</scope>
    <source>
        <strain evidence="2 3">FBCC735</strain>
    </source>
</reference>
<dbReference type="Proteomes" id="UP000184267">
    <property type="component" value="Unassembled WGS sequence"/>
</dbReference>